<evidence type="ECO:0000313" key="2">
    <source>
        <dbReference type="Proteomes" id="UP000005954"/>
    </source>
</evidence>
<dbReference type="AlphaFoldDB" id="A3SRK6"/>
<sequence>MTSRPQNPALVALLTLCAAGFIAATTLIAKALGTGVLGPPLHALQISQGRFSLP</sequence>
<protein>
    <submittedName>
        <fullName evidence="1">Membrane protein, putative</fullName>
    </submittedName>
</protein>
<name>A3SRK6_ROSNI</name>
<dbReference type="Proteomes" id="UP000005954">
    <property type="component" value="Unassembled WGS sequence"/>
</dbReference>
<dbReference type="STRING" id="89187.ISM_11595"/>
<accession>A3SRK6</accession>
<proteinExistence type="predicted"/>
<evidence type="ECO:0000313" key="1">
    <source>
        <dbReference type="EMBL" id="EAP75229.1"/>
    </source>
</evidence>
<reference evidence="1 2" key="1">
    <citation type="submission" date="2005-12" db="EMBL/GenBank/DDBJ databases">
        <authorList>
            <person name="Moran M.A."/>
            <person name="Ferriera S."/>
            <person name="Johnson J."/>
            <person name="Kravitz S."/>
            <person name="Halpern A."/>
            <person name="Remington K."/>
            <person name="Beeson K."/>
            <person name="Tran B."/>
            <person name="Rogers Y.-H."/>
            <person name="Friedman R."/>
            <person name="Venter J.C."/>
        </authorList>
    </citation>
    <scope>NUCLEOTIDE SEQUENCE [LARGE SCALE GENOMIC DNA]</scope>
    <source>
        <strain evidence="2">ATCC BAA-591 / DSM 15170 / ISM</strain>
    </source>
</reference>
<dbReference type="EMBL" id="AALY01000004">
    <property type="protein sequence ID" value="EAP75229.1"/>
    <property type="molecule type" value="Genomic_DNA"/>
</dbReference>
<organism evidence="1 2">
    <name type="scientific">Roseovarius nubinhibens (strain ATCC BAA-591 / DSM 15170 / ISM)</name>
    <dbReference type="NCBI Taxonomy" id="89187"/>
    <lineage>
        <taxon>Bacteria</taxon>
        <taxon>Pseudomonadati</taxon>
        <taxon>Pseudomonadota</taxon>
        <taxon>Alphaproteobacteria</taxon>
        <taxon>Rhodobacterales</taxon>
        <taxon>Roseobacteraceae</taxon>
        <taxon>Roseovarius</taxon>
    </lineage>
</organism>
<keyword evidence="2" id="KW-1185">Reference proteome</keyword>
<gene>
    <name evidence="1" type="ORF">ISM_11595</name>
</gene>
<comment type="caution">
    <text evidence="1">The sequence shown here is derived from an EMBL/GenBank/DDBJ whole genome shotgun (WGS) entry which is preliminary data.</text>
</comment>
<dbReference type="HOGENOM" id="CLU_3047630_0_0_5"/>